<dbReference type="NCBIfam" id="NF047513">
    <property type="entry name" value="LIC_13246_fam"/>
    <property type="match status" value="1"/>
</dbReference>
<proteinExistence type="predicted"/>
<keyword evidence="2" id="KW-1185">Reference proteome</keyword>
<dbReference type="RefSeq" id="WP_100708045.1">
    <property type="nucleotide sequence ID" value="NZ_NPDL01000001.1"/>
</dbReference>
<evidence type="ECO:0000313" key="1">
    <source>
        <dbReference type="EMBL" id="PJZ24127.1"/>
    </source>
</evidence>
<reference evidence="1 2" key="1">
    <citation type="submission" date="2017-07" db="EMBL/GenBank/DDBJ databases">
        <title>Leptospira spp. isolated from tropical soils.</title>
        <authorList>
            <person name="Thibeaux R."/>
            <person name="Iraola G."/>
            <person name="Ferres I."/>
            <person name="Bierque E."/>
            <person name="Girault D."/>
            <person name="Soupe-Gilbert M.-E."/>
            <person name="Picardeau M."/>
            <person name="Goarant C."/>
        </authorList>
    </citation>
    <scope>NUCLEOTIDE SEQUENCE [LARGE SCALE GENOMIC DNA]</scope>
    <source>
        <strain evidence="1 2">MCA1-C-A1</strain>
    </source>
</reference>
<name>A0A2M9X8V9_9LEPT</name>
<sequence>MKARRNKEVEEHFGWMKLKTDQLGFLGIIHSINRFYDSLQGSQSKELRYFRRKLVRTDFRYSKIFMKKFGDYEYLIYARIETKGKSESDSWIHIDGIRMERDEMKAKGVKDHPSYEIRCLSDIFESSCVPASRSEEDKIDSDCS</sequence>
<dbReference type="Proteomes" id="UP000232196">
    <property type="component" value="Unassembled WGS sequence"/>
</dbReference>
<accession>A0A2M9X8V9</accession>
<organism evidence="1 2">
    <name type="scientific">Leptospira hartskeerlii</name>
    <dbReference type="NCBI Taxonomy" id="2023177"/>
    <lineage>
        <taxon>Bacteria</taxon>
        <taxon>Pseudomonadati</taxon>
        <taxon>Spirochaetota</taxon>
        <taxon>Spirochaetia</taxon>
        <taxon>Leptospirales</taxon>
        <taxon>Leptospiraceae</taxon>
        <taxon>Leptospira</taxon>
    </lineage>
</organism>
<evidence type="ECO:0000313" key="2">
    <source>
        <dbReference type="Proteomes" id="UP000232196"/>
    </source>
</evidence>
<dbReference type="OrthoDB" id="329464at2"/>
<dbReference type="AlphaFoldDB" id="A0A2M9X8V9"/>
<comment type="caution">
    <text evidence="1">The sequence shown here is derived from an EMBL/GenBank/DDBJ whole genome shotgun (WGS) entry which is preliminary data.</text>
</comment>
<protein>
    <submittedName>
        <fullName evidence="1">Uncharacterized protein</fullName>
    </submittedName>
</protein>
<dbReference type="EMBL" id="NPDN01000010">
    <property type="protein sequence ID" value="PJZ24127.1"/>
    <property type="molecule type" value="Genomic_DNA"/>
</dbReference>
<gene>
    <name evidence="1" type="ORF">CH357_17405</name>
</gene>